<evidence type="ECO:0000256" key="1">
    <source>
        <dbReference type="ARBA" id="ARBA00022729"/>
    </source>
</evidence>
<evidence type="ECO:0000313" key="6">
    <source>
        <dbReference type="Proteomes" id="UP000623129"/>
    </source>
</evidence>
<gene>
    <name evidence="5" type="ORF">FCM35_KLT15301</name>
</gene>
<keyword evidence="6" id="KW-1185">Reference proteome</keyword>
<comment type="caution">
    <text evidence="5">The sequence shown here is derived from an EMBL/GenBank/DDBJ whole genome shotgun (WGS) entry which is preliminary data.</text>
</comment>
<keyword evidence="5" id="KW-0675">Receptor</keyword>
<dbReference type="InterPro" id="IPR002902">
    <property type="entry name" value="GNK2"/>
</dbReference>
<keyword evidence="5" id="KW-0418">Kinase</keyword>
<reference evidence="5" key="1">
    <citation type="submission" date="2020-01" db="EMBL/GenBank/DDBJ databases">
        <title>Genome sequence of Kobresia littledalei, the first chromosome-level genome in the family Cyperaceae.</title>
        <authorList>
            <person name="Qu G."/>
        </authorList>
    </citation>
    <scope>NUCLEOTIDE SEQUENCE</scope>
    <source>
        <strain evidence="5">C.B.Clarke</strain>
        <tissue evidence="5">Leaf</tissue>
    </source>
</reference>
<keyword evidence="1 3" id="KW-0732">Signal</keyword>
<dbReference type="Proteomes" id="UP000623129">
    <property type="component" value="Unassembled WGS sequence"/>
</dbReference>
<feature type="chain" id="PRO_5032879084" evidence="3">
    <location>
        <begin position="27"/>
        <end position="296"/>
    </location>
</feature>
<dbReference type="AlphaFoldDB" id="A0A833Q7H6"/>
<organism evidence="5 6">
    <name type="scientific">Carex littledalei</name>
    <dbReference type="NCBI Taxonomy" id="544730"/>
    <lineage>
        <taxon>Eukaryota</taxon>
        <taxon>Viridiplantae</taxon>
        <taxon>Streptophyta</taxon>
        <taxon>Embryophyta</taxon>
        <taxon>Tracheophyta</taxon>
        <taxon>Spermatophyta</taxon>
        <taxon>Magnoliopsida</taxon>
        <taxon>Liliopsida</taxon>
        <taxon>Poales</taxon>
        <taxon>Cyperaceae</taxon>
        <taxon>Cyperoideae</taxon>
        <taxon>Cariceae</taxon>
        <taxon>Carex</taxon>
        <taxon>Carex subgen. Euthyceras</taxon>
    </lineage>
</organism>
<feature type="domain" description="Gnk2-homologous" evidence="4">
    <location>
        <begin position="28"/>
        <end position="134"/>
    </location>
</feature>
<dbReference type="PANTHER" id="PTHR32099">
    <property type="entry name" value="CYSTEINE-RICH REPEAT SECRETORY PROTEIN"/>
    <property type="match status" value="1"/>
</dbReference>
<dbReference type="OrthoDB" id="673386at2759"/>
<dbReference type="PANTHER" id="PTHR32099:SF42">
    <property type="entry name" value="CYSTEINE-RICH RECEPTOR-LIKE PROTEIN KINASE 9-RELATED"/>
    <property type="match status" value="1"/>
</dbReference>
<feature type="signal peptide" evidence="3">
    <location>
        <begin position="1"/>
        <end position="26"/>
    </location>
</feature>
<dbReference type="CDD" id="cd23509">
    <property type="entry name" value="Gnk2-like"/>
    <property type="match status" value="2"/>
</dbReference>
<accession>A0A833Q7H6</accession>
<evidence type="ECO:0000256" key="3">
    <source>
        <dbReference type="SAM" id="SignalP"/>
    </source>
</evidence>
<dbReference type="Pfam" id="PF01657">
    <property type="entry name" value="Stress-antifung"/>
    <property type="match status" value="2"/>
</dbReference>
<keyword evidence="5" id="KW-0808">Transferase</keyword>
<sequence>MKFPDLNLALLSALLLIFLGSPAADAADVLYQICGTTGNYTANSTYDLNLQTLLTNLTTSATNSSSNFGFAKSTVGSVPNQIFGLVLCRGDVNSSNCSSCLSQATQDIQNLCPYYKEATIYYDFCLLRFSNQNFLSSTDNTNQVYMWNTQNVTGSKTLYSNYVRYLMNTTADYAAFNRSKKFATGQLNLSQAFPETYGLVQCTPDMSTSDCASCLNSLIDEMLKRFSGRQGARILGVRCNIRYEIYSFYSSVSLLSLTPPVENAPAPAPAMTPPVMNPGPQGMERTIYFTCASITS</sequence>
<proteinExistence type="predicted"/>
<evidence type="ECO:0000256" key="2">
    <source>
        <dbReference type="ARBA" id="ARBA00022737"/>
    </source>
</evidence>
<feature type="domain" description="Gnk2-homologous" evidence="4">
    <location>
        <begin position="140"/>
        <end position="248"/>
    </location>
</feature>
<dbReference type="FunFam" id="3.30.430.20:FF:000002">
    <property type="entry name" value="Cysteine-rich receptor-like protein kinase 10"/>
    <property type="match status" value="1"/>
</dbReference>
<dbReference type="GO" id="GO:0016301">
    <property type="term" value="F:kinase activity"/>
    <property type="evidence" value="ECO:0007669"/>
    <property type="project" value="UniProtKB-KW"/>
</dbReference>
<evidence type="ECO:0000259" key="4">
    <source>
        <dbReference type="PROSITE" id="PS51473"/>
    </source>
</evidence>
<keyword evidence="2" id="KW-0677">Repeat</keyword>
<evidence type="ECO:0000313" key="5">
    <source>
        <dbReference type="EMBL" id="KAF3320605.1"/>
    </source>
</evidence>
<dbReference type="Gene3D" id="3.30.430.20">
    <property type="entry name" value="Gnk2 domain, C-X8-C-X2-C motif"/>
    <property type="match status" value="2"/>
</dbReference>
<dbReference type="InterPro" id="IPR038408">
    <property type="entry name" value="GNK2_sf"/>
</dbReference>
<dbReference type="EMBL" id="SWLB01000029">
    <property type="protein sequence ID" value="KAF3320605.1"/>
    <property type="molecule type" value="Genomic_DNA"/>
</dbReference>
<dbReference type="PROSITE" id="PS51473">
    <property type="entry name" value="GNK2"/>
    <property type="match status" value="2"/>
</dbReference>
<protein>
    <submittedName>
        <fullName evidence="5">Putative receptor-like protein kinase</fullName>
    </submittedName>
</protein>
<name>A0A833Q7H6_9POAL</name>